<dbReference type="EMBL" id="CP003923">
    <property type="protein sequence ID" value="AIC95056.1"/>
    <property type="molecule type" value="Genomic_DNA"/>
</dbReference>
<dbReference type="Proteomes" id="UP000027142">
    <property type="component" value="Chromosome"/>
</dbReference>
<evidence type="ECO:0008006" key="4">
    <source>
        <dbReference type="Google" id="ProtNLM"/>
    </source>
</evidence>
<dbReference type="AlphaFoldDB" id="A0A060LUV2"/>
<dbReference type="KEGG" id="ble:BleG1_2480"/>
<keyword evidence="3" id="KW-1185">Reference proteome</keyword>
<evidence type="ECO:0000313" key="3">
    <source>
        <dbReference type="Proteomes" id="UP000027142"/>
    </source>
</evidence>
<proteinExistence type="predicted"/>
<dbReference type="InterPro" id="IPR025622">
    <property type="entry name" value="YqzE"/>
</dbReference>
<accession>A0A060LUV2</accession>
<evidence type="ECO:0000313" key="2">
    <source>
        <dbReference type="EMBL" id="AIC95056.1"/>
    </source>
</evidence>
<evidence type="ECO:0000256" key="1">
    <source>
        <dbReference type="SAM" id="MobiDB-lite"/>
    </source>
</evidence>
<name>A0A060LUV2_9BACI</name>
<protein>
    <recommendedName>
        <fullName evidence="4">YqzE-like protein</fullName>
    </recommendedName>
</protein>
<dbReference type="RefSeq" id="WP_038481333.1">
    <property type="nucleotide sequence ID" value="NZ_CP003923.1"/>
</dbReference>
<feature type="region of interest" description="Disordered" evidence="1">
    <location>
        <begin position="17"/>
        <end position="39"/>
    </location>
</feature>
<reference evidence="2 3" key="1">
    <citation type="journal article" date="2014" name="Gene">
        <title>A comparative genomic analysis of the alkalitolerant soil bacterium Bacillus lehensis G1.</title>
        <authorList>
            <person name="Noor Y.M."/>
            <person name="Samsulrizal N.H."/>
            <person name="Jema'on N.A."/>
            <person name="Low K.O."/>
            <person name="Ramli A.N."/>
            <person name="Alias N.I."/>
            <person name="Damis S.I."/>
            <person name="Fuzi S.F."/>
            <person name="Isa M.N."/>
            <person name="Murad A.M."/>
            <person name="Raih M.F."/>
            <person name="Bakar F.D."/>
            <person name="Najimudin N."/>
            <person name="Mahadi N.M."/>
            <person name="Illias R.M."/>
        </authorList>
    </citation>
    <scope>NUCLEOTIDE SEQUENCE [LARGE SCALE GENOMIC DNA]</scope>
    <source>
        <strain evidence="2 3">G1</strain>
    </source>
</reference>
<organism evidence="2 3">
    <name type="scientific">Shouchella lehensis G1</name>
    <dbReference type="NCBI Taxonomy" id="1246626"/>
    <lineage>
        <taxon>Bacteria</taxon>
        <taxon>Bacillati</taxon>
        <taxon>Bacillota</taxon>
        <taxon>Bacilli</taxon>
        <taxon>Bacillales</taxon>
        <taxon>Bacillaceae</taxon>
        <taxon>Shouchella</taxon>
    </lineage>
</organism>
<dbReference type="HOGENOM" id="CLU_195274_1_0_9"/>
<gene>
    <name evidence="2" type="ORF">BleG1_2480</name>
</gene>
<dbReference type="STRING" id="1246626.BleG1_2480"/>
<dbReference type="PATRIC" id="fig|1246626.3.peg.2478"/>
<sequence>MSFQDLLKFATQEAVKKIDQPKSERTEKREQKKKEREPLSHWAFGMAPFALSVLKRQLKRK</sequence>
<dbReference type="Pfam" id="PF14038">
    <property type="entry name" value="YqzE"/>
    <property type="match status" value="1"/>
</dbReference>